<accession>A0A928VWK1</accession>
<evidence type="ECO:0000313" key="2">
    <source>
        <dbReference type="EMBL" id="MBE9039571.1"/>
    </source>
</evidence>
<feature type="compositionally biased region" description="Basic and acidic residues" evidence="1">
    <location>
        <begin position="21"/>
        <end position="41"/>
    </location>
</feature>
<dbReference type="RefSeq" id="WP_264319830.1">
    <property type="nucleotide sequence ID" value="NZ_JADEXN010000017.1"/>
</dbReference>
<sequence length="113" mass="12748">MSVKQPMDGQYDRGIIPSETAARKEREGEDFKETPEAKGDMDTTAGYTVDQEGLANNYAIEPEMYYEEPGDLRKKEEALEAQRKQELEEVNDTDEEGDLTKKKDDRGKGVGVI</sequence>
<evidence type="ECO:0000256" key="1">
    <source>
        <dbReference type="SAM" id="MobiDB-lite"/>
    </source>
</evidence>
<feature type="compositionally biased region" description="Basic and acidic residues" evidence="1">
    <location>
        <begin position="70"/>
        <end position="87"/>
    </location>
</feature>
<protein>
    <submittedName>
        <fullName evidence="2">Uncharacterized protein</fullName>
    </submittedName>
</protein>
<reference evidence="2" key="1">
    <citation type="submission" date="2020-10" db="EMBL/GenBank/DDBJ databases">
        <authorList>
            <person name="Castelo-Branco R."/>
            <person name="Eusebio N."/>
            <person name="Adriana R."/>
            <person name="Vieira A."/>
            <person name="Brugerolle De Fraissinette N."/>
            <person name="Rezende De Castro R."/>
            <person name="Schneider M.P."/>
            <person name="Vasconcelos V."/>
            <person name="Leao P.N."/>
        </authorList>
    </citation>
    <scope>NUCLEOTIDE SEQUENCE</scope>
    <source>
        <strain evidence="2">LEGE 11467</strain>
    </source>
</reference>
<name>A0A928VWK1_9CYAN</name>
<evidence type="ECO:0000313" key="3">
    <source>
        <dbReference type="Proteomes" id="UP000621799"/>
    </source>
</evidence>
<dbReference type="InterPro" id="IPR048028">
    <property type="entry name" value="Psb34-like"/>
</dbReference>
<keyword evidence="3" id="KW-1185">Reference proteome</keyword>
<dbReference type="Proteomes" id="UP000621799">
    <property type="component" value="Unassembled WGS sequence"/>
</dbReference>
<feature type="compositionally biased region" description="Basic and acidic residues" evidence="1">
    <location>
        <begin position="98"/>
        <end position="113"/>
    </location>
</feature>
<organism evidence="2 3">
    <name type="scientific">Zarconia navalis LEGE 11467</name>
    <dbReference type="NCBI Taxonomy" id="1828826"/>
    <lineage>
        <taxon>Bacteria</taxon>
        <taxon>Bacillati</taxon>
        <taxon>Cyanobacteriota</taxon>
        <taxon>Cyanophyceae</taxon>
        <taxon>Oscillatoriophycideae</taxon>
        <taxon>Oscillatoriales</taxon>
        <taxon>Oscillatoriales incertae sedis</taxon>
        <taxon>Zarconia</taxon>
        <taxon>Zarconia navalis</taxon>
    </lineage>
</organism>
<comment type="caution">
    <text evidence="2">The sequence shown here is derived from an EMBL/GenBank/DDBJ whole genome shotgun (WGS) entry which is preliminary data.</text>
</comment>
<feature type="region of interest" description="Disordered" evidence="1">
    <location>
        <begin position="68"/>
        <end position="113"/>
    </location>
</feature>
<dbReference type="EMBL" id="JADEXN010000017">
    <property type="protein sequence ID" value="MBE9039571.1"/>
    <property type="molecule type" value="Genomic_DNA"/>
</dbReference>
<dbReference type="Pfam" id="PF26394">
    <property type="entry name" value="Psb34"/>
    <property type="match status" value="1"/>
</dbReference>
<feature type="compositionally biased region" description="Acidic residues" evidence="1">
    <location>
        <begin position="88"/>
        <end position="97"/>
    </location>
</feature>
<feature type="region of interest" description="Disordered" evidence="1">
    <location>
        <begin position="1"/>
        <end position="50"/>
    </location>
</feature>
<gene>
    <name evidence="2" type="ORF">IQ235_02010</name>
</gene>
<proteinExistence type="predicted"/>
<dbReference type="AlphaFoldDB" id="A0A928VWK1"/>